<evidence type="ECO:0000313" key="2">
    <source>
        <dbReference type="EMBL" id="RHJ89495.1"/>
    </source>
</evidence>
<name>A0A415E776_9FIRM</name>
<accession>A0A415E776</accession>
<dbReference type="RefSeq" id="WP_067539844.1">
    <property type="nucleotide sequence ID" value="NZ_AP025567.1"/>
</dbReference>
<dbReference type="OrthoDB" id="129626at2"/>
<reference evidence="2 3" key="1">
    <citation type="submission" date="2018-08" db="EMBL/GenBank/DDBJ databases">
        <title>A genome reference for cultivated species of the human gut microbiota.</title>
        <authorList>
            <person name="Zou Y."/>
            <person name="Xue W."/>
            <person name="Luo G."/>
        </authorList>
    </citation>
    <scope>NUCLEOTIDE SEQUENCE [LARGE SCALE GENOMIC DNA]</scope>
    <source>
        <strain evidence="2 3">AM07-24</strain>
    </source>
</reference>
<dbReference type="EMBL" id="QRMS01000001">
    <property type="protein sequence ID" value="RHJ89495.1"/>
    <property type="molecule type" value="Genomic_DNA"/>
</dbReference>
<dbReference type="Proteomes" id="UP000284841">
    <property type="component" value="Unassembled WGS sequence"/>
</dbReference>
<dbReference type="AlphaFoldDB" id="A0A415E776"/>
<dbReference type="GeneID" id="83005162"/>
<organism evidence="2 3">
    <name type="scientific">Emergencia timonensis</name>
    <dbReference type="NCBI Taxonomy" id="1776384"/>
    <lineage>
        <taxon>Bacteria</taxon>
        <taxon>Bacillati</taxon>
        <taxon>Bacillota</taxon>
        <taxon>Clostridia</taxon>
        <taxon>Peptostreptococcales</taxon>
        <taxon>Anaerovoracaceae</taxon>
        <taxon>Emergencia</taxon>
    </lineage>
</organism>
<dbReference type="InterPro" id="IPR025642">
    <property type="entry name" value="DUF4342"/>
</dbReference>
<sequence>MEITLEKIELVKDRTGVTYKEAKEALEGADGNVVDAIIAIEETIDQKSSKKIGAQGEALISKMKEVVKKGNISKILVTRDGDTIINIPLTVGVLGTVVAPWGMIAGVVAAFGFKCRIEFVKDDGSIIDITEKAGDIYEEAKEKGADIYEDIKEKAPGVYEDIKEISGEAFAKAKDAAKDAKEKMMKDKDYDDDDIDMDSVDLCDKDCDVCEEPCEEKCDDCRFDEVHEEEK</sequence>
<dbReference type="Gene3D" id="1.10.8.10">
    <property type="entry name" value="DNA helicase RuvA subunit, C-terminal domain"/>
    <property type="match status" value="1"/>
</dbReference>
<dbReference type="SUPFAM" id="SSF46934">
    <property type="entry name" value="UBA-like"/>
    <property type="match status" value="1"/>
</dbReference>
<gene>
    <name evidence="2" type="ORF">DW099_02675</name>
</gene>
<keyword evidence="3" id="KW-1185">Reference proteome</keyword>
<proteinExistence type="predicted"/>
<dbReference type="STRING" id="1776384.GCA_900086585_02842"/>
<evidence type="ECO:0000313" key="3">
    <source>
        <dbReference type="Proteomes" id="UP000284841"/>
    </source>
</evidence>
<evidence type="ECO:0000259" key="1">
    <source>
        <dbReference type="Pfam" id="PF14242"/>
    </source>
</evidence>
<protein>
    <submittedName>
        <fullName evidence="2">DUF4342 domain-containing protein</fullName>
    </submittedName>
</protein>
<dbReference type="InterPro" id="IPR009060">
    <property type="entry name" value="UBA-like_sf"/>
</dbReference>
<comment type="caution">
    <text evidence="2">The sequence shown here is derived from an EMBL/GenBank/DDBJ whole genome shotgun (WGS) entry which is preliminary data.</text>
</comment>
<dbReference type="Pfam" id="PF14242">
    <property type="entry name" value="DUF4342"/>
    <property type="match status" value="1"/>
</dbReference>
<feature type="domain" description="DUF4342" evidence="1">
    <location>
        <begin position="47"/>
        <end position="121"/>
    </location>
</feature>